<evidence type="ECO:0000256" key="2">
    <source>
        <dbReference type="ARBA" id="ARBA00001966"/>
    </source>
</evidence>
<proteinExistence type="inferred from homology"/>
<dbReference type="InterPro" id="IPR006657">
    <property type="entry name" value="MoPterin_dinucl-bd_dom"/>
</dbReference>
<organism evidence="12 13">
    <name type="scientific">Erwinia rhapontici</name>
    <name type="common">Pectobacterium rhapontici</name>
    <dbReference type="NCBI Taxonomy" id="55212"/>
    <lineage>
        <taxon>Bacteria</taxon>
        <taxon>Pseudomonadati</taxon>
        <taxon>Pseudomonadota</taxon>
        <taxon>Gammaproteobacteria</taxon>
        <taxon>Enterobacterales</taxon>
        <taxon>Erwiniaceae</taxon>
        <taxon>Erwinia</taxon>
    </lineage>
</organism>
<keyword evidence="4" id="KW-0004">4Fe-4S</keyword>
<dbReference type="CDD" id="cd02791">
    <property type="entry name" value="MopB_CT_Nitrate-R-NapA-like"/>
    <property type="match status" value="1"/>
</dbReference>
<keyword evidence="13" id="KW-1185">Reference proteome</keyword>
<comment type="cofactor">
    <cofactor evidence="2">
        <name>[4Fe-4S] cluster</name>
        <dbReference type="ChEBI" id="CHEBI:49883"/>
    </cofactor>
</comment>
<keyword evidence="9" id="KW-0411">Iron-sulfur</keyword>
<name>A0ABN6DUK9_ERWRD</name>
<dbReference type="InterPro" id="IPR009010">
    <property type="entry name" value="Asp_de-COase-like_dom_sf"/>
</dbReference>
<evidence type="ECO:0000256" key="6">
    <source>
        <dbReference type="ARBA" id="ARBA00022723"/>
    </source>
</evidence>
<dbReference type="InterPro" id="IPR007419">
    <property type="entry name" value="BFD-like_2Fe2S-bd_dom"/>
</dbReference>
<feature type="domain" description="4Fe-4S Mo/W bis-MGD-type" evidence="11">
    <location>
        <begin position="1"/>
        <end position="54"/>
    </location>
</feature>
<dbReference type="InterPro" id="IPR050123">
    <property type="entry name" value="Prok_molybdopt-oxidoreductase"/>
</dbReference>
<geneLocation type="plasmid" evidence="12 13">
    <name>pERA53</name>
</geneLocation>
<dbReference type="PROSITE" id="PS00551">
    <property type="entry name" value="MOLYBDOPTERIN_PROK_1"/>
    <property type="match status" value="1"/>
</dbReference>
<evidence type="ECO:0000256" key="4">
    <source>
        <dbReference type="ARBA" id="ARBA00022485"/>
    </source>
</evidence>
<comment type="cofactor">
    <cofactor evidence="1">
        <name>Mo-bis(molybdopterin guanine dinucleotide)</name>
        <dbReference type="ChEBI" id="CHEBI:60539"/>
    </cofactor>
</comment>
<comment type="similarity">
    <text evidence="3">Belongs to the prokaryotic molybdopterin-containing oxidoreductase family. NasA/NapA/NarB subfamily.</text>
</comment>
<dbReference type="SUPFAM" id="SSF50692">
    <property type="entry name" value="ADC-like"/>
    <property type="match status" value="1"/>
</dbReference>
<dbReference type="Pfam" id="PF04879">
    <property type="entry name" value="Molybdop_Fe4S4"/>
    <property type="match status" value="1"/>
</dbReference>
<protein>
    <submittedName>
        <fullName evidence="12">Nitrate reductase</fullName>
    </submittedName>
</protein>
<dbReference type="Gene3D" id="1.10.10.1100">
    <property type="entry name" value="BFD-like [2Fe-2S]-binding domain"/>
    <property type="match status" value="1"/>
</dbReference>
<evidence type="ECO:0000313" key="13">
    <source>
        <dbReference type="Proteomes" id="UP000677515"/>
    </source>
</evidence>
<dbReference type="RefSeq" id="WP_133846759.1">
    <property type="nucleotide sequence ID" value="NZ_AP024330.1"/>
</dbReference>
<dbReference type="Pfam" id="PF00384">
    <property type="entry name" value="Molybdopterin"/>
    <property type="match status" value="1"/>
</dbReference>
<dbReference type="EMBL" id="AP024330">
    <property type="protein sequence ID" value="BCQ37312.1"/>
    <property type="molecule type" value="Genomic_DNA"/>
</dbReference>
<dbReference type="InterPro" id="IPR041854">
    <property type="entry name" value="BFD-like_2Fe2S-bd_dom_sf"/>
</dbReference>
<gene>
    <name evidence="12" type="ORF">ERHA53_46550</name>
</gene>
<accession>A0ABN6DUK9</accession>
<dbReference type="Gene3D" id="2.40.40.20">
    <property type="match status" value="1"/>
</dbReference>
<dbReference type="PROSITE" id="PS51669">
    <property type="entry name" value="4FE4S_MOW_BIS_MGD"/>
    <property type="match status" value="1"/>
</dbReference>
<evidence type="ECO:0000256" key="8">
    <source>
        <dbReference type="ARBA" id="ARBA00023004"/>
    </source>
</evidence>
<dbReference type="SMART" id="SM00926">
    <property type="entry name" value="Molybdop_Fe4S4"/>
    <property type="match status" value="1"/>
</dbReference>
<evidence type="ECO:0000256" key="10">
    <source>
        <dbReference type="ARBA" id="ARBA00023063"/>
    </source>
</evidence>
<dbReference type="InterPro" id="IPR027467">
    <property type="entry name" value="MopterinOxRdtase_cofactor_BS"/>
</dbReference>
<evidence type="ECO:0000256" key="9">
    <source>
        <dbReference type="ARBA" id="ARBA00023014"/>
    </source>
</evidence>
<evidence type="ECO:0000256" key="1">
    <source>
        <dbReference type="ARBA" id="ARBA00001942"/>
    </source>
</evidence>
<evidence type="ECO:0000259" key="11">
    <source>
        <dbReference type="PROSITE" id="PS51669"/>
    </source>
</evidence>
<evidence type="ECO:0000256" key="5">
    <source>
        <dbReference type="ARBA" id="ARBA00022505"/>
    </source>
</evidence>
<evidence type="ECO:0000256" key="7">
    <source>
        <dbReference type="ARBA" id="ARBA00023002"/>
    </source>
</evidence>
<dbReference type="PANTHER" id="PTHR43105:SF9">
    <property type="entry name" value="NADPH-FE(3+) OXIDOREDUCTASE SUBUNIT ALPHA"/>
    <property type="match status" value="1"/>
</dbReference>
<dbReference type="CDD" id="cd02754">
    <property type="entry name" value="MopB_Nitrate-R-NapA-like"/>
    <property type="match status" value="1"/>
</dbReference>
<dbReference type="Gene3D" id="3.40.50.740">
    <property type="match status" value="1"/>
</dbReference>
<keyword evidence="6" id="KW-0479">Metal-binding</keyword>
<dbReference type="Gene3D" id="3.40.228.10">
    <property type="entry name" value="Dimethylsulfoxide Reductase, domain 2"/>
    <property type="match status" value="1"/>
</dbReference>
<dbReference type="Pfam" id="PF04324">
    <property type="entry name" value="Fer2_BFD"/>
    <property type="match status" value="1"/>
</dbReference>
<dbReference type="InterPro" id="IPR006656">
    <property type="entry name" value="Mopterin_OxRdtase"/>
</dbReference>
<dbReference type="InterPro" id="IPR041957">
    <property type="entry name" value="CT_Nitrate-R-NapA-like"/>
</dbReference>
<keyword evidence="10" id="KW-0534">Nitrate assimilation</keyword>
<dbReference type="Gene3D" id="2.20.25.90">
    <property type="entry name" value="ADC-like domains"/>
    <property type="match status" value="1"/>
</dbReference>
<keyword evidence="8" id="KW-0408">Iron</keyword>
<dbReference type="SUPFAM" id="SSF53706">
    <property type="entry name" value="Formate dehydrogenase/DMSO reductase, domains 1-3"/>
    <property type="match status" value="1"/>
</dbReference>
<evidence type="ECO:0000313" key="12">
    <source>
        <dbReference type="EMBL" id="BCQ37312.1"/>
    </source>
</evidence>
<keyword evidence="5" id="KW-0500">Molybdenum</keyword>
<reference evidence="12 13" key="1">
    <citation type="submission" date="2021-01" db="EMBL/GenBank/DDBJ databases">
        <title>Complete genome sequence of Erwinia rhapontici MAFF 311153.</title>
        <authorList>
            <person name="Morohoshi T."/>
            <person name="Someya N."/>
        </authorList>
    </citation>
    <scope>NUCLEOTIDE SEQUENCE [LARGE SCALE GENOMIC DNA]</scope>
    <source>
        <strain evidence="12 13">MAFF 311153</strain>
        <plasmid evidence="12 13">pERA53</plasmid>
    </source>
</reference>
<dbReference type="Pfam" id="PF01568">
    <property type="entry name" value="Molydop_binding"/>
    <property type="match status" value="1"/>
</dbReference>
<keyword evidence="7" id="KW-0560">Oxidoreductase</keyword>
<dbReference type="InterPro" id="IPR006963">
    <property type="entry name" value="Mopterin_OxRdtase_4Fe-4S_dom"/>
</dbReference>
<dbReference type="PANTHER" id="PTHR43105">
    <property type="entry name" value="RESPIRATORY NITRATE REDUCTASE"/>
    <property type="match status" value="1"/>
</dbReference>
<dbReference type="Proteomes" id="UP000677515">
    <property type="component" value="Plasmid pERA53"/>
</dbReference>
<evidence type="ECO:0000256" key="3">
    <source>
        <dbReference type="ARBA" id="ARBA00008747"/>
    </source>
</evidence>
<keyword evidence="12" id="KW-0614">Plasmid</keyword>
<sequence length="875" mass="94779">MNTTCPYCGVGCGVTITRDDSDRVQVSGDKQHPANLGRLCVKGAALGETLGHQGRLLHPQVNGERVSWESALDTVADRLQTVIGEYGPQAVAFYASGQLLTEDYYVANKLMKGFLGVANIDTNSRLCMASAVVGYKRALGADAVPCCYDDLNHTDLVILAGSNTAWAHPVAFQRLVQARKENPRLRVVVIDPRRTATCDVADLHLALKPGSDAALFTGLLNWLAQHGGIDNEMRAVVNGLDETSESASAWSSEAVADFCQLPQEKVETFFQLFLHASNALTLYCMGINQSSSGSDKCNAIINVHLASGKIGRAGSGPFSLTGQPNAMGGREVGGLANQLAAHMGFSAQEVDRVARFWHSPGVADKPGLMAVDLFHAIGCGKIKAVWIMGTNPAVSLPDGLTVTQALKRCPLVIVSDVCAQTDTTALADILLPAQGWGEKNGTVTNSERRISRQRGFVAPAGDSRPDWWILARVAQRMGFPEAFNWQHPADIFREHAALSGFENQGTRAFDISALADITNAQWDTLKPIQWPVNAAHPAGCTRLFSDRRFFHPDGKARMLPVVPTLPVAQQNERWPLLLNTGRIRDQWHTMTRTGNVPRLMQHISEPFCELHPQDAARYHLREGDLVRVQSENGWIVCRACLSEDQQPGSLFVPMHWNRQFSSHGNVDALIAANVCPHSGQPESKQTAVRVRRWQSDWQAVLCLPGDWQPGAGVWWSRIAENGVTRWLLAGQGDAQSWLHQQGLLHEMALQTAQAEGEYFHLLGWQQGRLALAFWSAAERPAIDAPAVVAAFSEPPTDAAGRFALLAGRQRGGEARGKTVCSCFGIGENQILNAIAGGCGTPAALGTALKCGTNCGSCLPELAQLIALTANDKRHS</sequence>